<sequence length="276" mass="28391">MRTVLSALSILLAVLLTGAAVPSLWIDRNVVDEGGFVHLLEPLRNDAEFQTALGTSLASTVVSASNVPAALQPAATGLAKGIVTSLTTDPGYPAAWDEAVRESHRLNFSSVTATTGFTLELRPLAGVMLARMGSSLGVSLGEAPSIEVPVGTAQQRSWLTVMQDAGRLAVPLSLGAVFAFVLGLLFARRRGVALGWAGLGLLLVAALLAAGTFLASMFAGGQGGAGTVASVFARRLGPLFSDSFMPWTGAVAIAGVVCLVLSLVAGVRRRRAAARR</sequence>
<keyword evidence="1" id="KW-0472">Membrane</keyword>
<dbReference type="KEGG" id="spue:AB5L97_13000"/>
<keyword evidence="1" id="KW-0812">Transmembrane</keyword>
<feature type="transmembrane region" description="Helical" evidence="1">
    <location>
        <begin position="168"/>
        <end position="187"/>
    </location>
</feature>
<feature type="transmembrane region" description="Helical" evidence="1">
    <location>
        <begin position="244"/>
        <end position="267"/>
    </location>
</feature>
<reference evidence="2" key="1">
    <citation type="submission" date="2024-07" db="EMBL/GenBank/DDBJ databases">
        <authorList>
            <person name="fu j."/>
        </authorList>
    </citation>
    <scope>NUCLEOTIDE SEQUENCE</scope>
    <source>
        <strain evidence="2">P10A9</strain>
    </source>
</reference>
<dbReference type="AlphaFoldDB" id="A0AB39L050"/>
<proteinExistence type="predicted"/>
<dbReference type="EMBL" id="CP163302">
    <property type="protein sequence ID" value="XDP44196.1"/>
    <property type="molecule type" value="Genomic_DNA"/>
</dbReference>
<dbReference type="RefSeq" id="WP_369044977.1">
    <property type="nucleotide sequence ID" value="NZ_CP163302.1"/>
</dbReference>
<evidence type="ECO:0008006" key="3">
    <source>
        <dbReference type="Google" id="ProtNLM"/>
    </source>
</evidence>
<accession>A0AB39L050</accession>
<keyword evidence="1" id="KW-1133">Transmembrane helix</keyword>
<evidence type="ECO:0000313" key="2">
    <source>
        <dbReference type="EMBL" id="XDP44196.1"/>
    </source>
</evidence>
<name>A0AB39L050_9MICC</name>
<gene>
    <name evidence="2" type="ORF">AB5L97_13000</name>
</gene>
<organism evidence="2">
    <name type="scientific">Sinomonas puerhi</name>
    <dbReference type="NCBI Taxonomy" id="3238584"/>
    <lineage>
        <taxon>Bacteria</taxon>
        <taxon>Bacillati</taxon>
        <taxon>Actinomycetota</taxon>
        <taxon>Actinomycetes</taxon>
        <taxon>Micrococcales</taxon>
        <taxon>Micrococcaceae</taxon>
        <taxon>Sinomonas</taxon>
    </lineage>
</organism>
<feature type="transmembrane region" description="Helical" evidence="1">
    <location>
        <begin position="194"/>
        <end position="219"/>
    </location>
</feature>
<evidence type="ECO:0000256" key="1">
    <source>
        <dbReference type="SAM" id="Phobius"/>
    </source>
</evidence>
<protein>
    <recommendedName>
        <fullName evidence="3">ABC transporter permease</fullName>
    </recommendedName>
</protein>